<protein>
    <submittedName>
        <fullName evidence="1">Uncharacterized protein</fullName>
    </submittedName>
</protein>
<proteinExistence type="predicted"/>
<dbReference type="Proteomes" id="UP001162131">
    <property type="component" value="Unassembled WGS sequence"/>
</dbReference>
<dbReference type="AlphaFoldDB" id="A0AAU9JM26"/>
<sequence>MGCLCPVSKFRSSEEEKTLMRAEEQIILPELSCRSFDREISRYASGEYISHKILKETYEAYSVDIEFFKDKREPSYHYYKILHANVLGYRVVTLVLIAIWLSDEDPLEKASRIFKNYDRKCLNKIGPEGFEIMIEDMIYATVTFIEFAKKMEPNKINLLEAYTKRLKNGKEYLKQYLLLLIKQGKDEEETFTEEEFLNAMKDSFVQKLCSSYGFRELLDCCNSLRVQNGRM</sequence>
<keyword evidence="2" id="KW-1185">Reference proteome</keyword>
<dbReference type="EMBL" id="CAJZBQ010000029">
    <property type="protein sequence ID" value="CAG9321882.1"/>
    <property type="molecule type" value="Genomic_DNA"/>
</dbReference>
<evidence type="ECO:0000313" key="2">
    <source>
        <dbReference type="Proteomes" id="UP001162131"/>
    </source>
</evidence>
<organism evidence="1 2">
    <name type="scientific">Blepharisma stoltei</name>
    <dbReference type="NCBI Taxonomy" id="1481888"/>
    <lineage>
        <taxon>Eukaryota</taxon>
        <taxon>Sar</taxon>
        <taxon>Alveolata</taxon>
        <taxon>Ciliophora</taxon>
        <taxon>Postciliodesmatophora</taxon>
        <taxon>Heterotrichea</taxon>
        <taxon>Heterotrichida</taxon>
        <taxon>Blepharismidae</taxon>
        <taxon>Blepharisma</taxon>
    </lineage>
</organism>
<gene>
    <name evidence="1" type="ORF">BSTOLATCC_MIC29787</name>
</gene>
<evidence type="ECO:0000313" key="1">
    <source>
        <dbReference type="EMBL" id="CAG9321882.1"/>
    </source>
</evidence>
<name>A0AAU9JM26_9CILI</name>
<comment type="caution">
    <text evidence="1">The sequence shown here is derived from an EMBL/GenBank/DDBJ whole genome shotgun (WGS) entry which is preliminary data.</text>
</comment>
<reference evidence="1" key="1">
    <citation type="submission" date="2021-09" db="EMBL/GenBank/DDBJ databases">
        <authorList>
            <consortium name="AG Swart"/>
            <person name="Singh M."/>
            <person name="Singh A."/>
            <person name="Seah K."/>
            <person name="Emmerich C."/>
        </authorList>
    </citation>
    <scope>NUCLEOTIDE SEQUENCE</scope>
    <source>
        <strain evidence="1">ATCC30299</strain>
    </source>
</reference>
<accession>A0AAU9JM26</accession>